<organism evidence="1 2">
    <name type="scientific">Catharanthus roseus</name>
    <name type="common">Madagascar periwinkle</name>
    <name type="synonym">Vinca rosea</name>
    <dbReference type="NCBI Taxonomy" id="4058"/>
    <lineage>
        <taxon>Eukaryota</taxon>
        <taxon>Viridiplantae</taxon>
        <taxon>Streptophyta</taxon>
        <taxon>Embryophyta</taxon>
        <taxon>Tracheophyta</taxon>
        <taxon>Spermatophyta</taxon>
        <taxon>Magnoliopsida</taxon>
        <taxon>eudicotyledons</taxon>
        <taxon>Gunneridae</taxon>
        <taxon>Pentapetalae</taxon>
        <taxon>asterids</taxon>
        <taxon>lamiids</taxon>
        <taxon>Gentianales</taxon>
        <taxon>Apocynaceae</taxon>
        <taxon>Rauvolfioideae</taxon>
        <taxon>Vinceae</taxon>
        <taxon>Catharanthinae</taxon>
        <taxon>Catharanthus</taxon>
    </lineage>
</organism>
<proteinExistence type="predicted"/>
<keyword evidence="2" id="KW-1185">Reference proteome</keyword>
<comment type="caution">
    <text evidence="1">The sequence shown here is derived from an EMBL/GenBank/DDBJ whole genome shotgun (WGS) entry which is preliminary data.</text>
</comment>
<name>A0ACC0CHG4_CATRO</name>
<protein>
    <submittedName>
        <fullName evidence="1">Uncharacterized protein</fullName>
    </submittedName>
</protein>
<reference evidence="2" key="1">
    <citation type="journal article" date="2023" name="Nat. Plants">
        <title>Single-cell RNA sequencing provides a high-resolution roadmap for understanding the multicellular compartmentation of specialized metabolism.</title>
        <authorList>
            <person name="Sun S."/>
            <person name="Shen X."/>
            <person name="Li Y."/>
            <person name="Li Y."/>
            <person name="Wang S."/>
            <person name="Li R."/>
            <person name="Zhang H."/>
            <person name="Shen G."/>
            <person name="Guo B."/>
            <person name="Wei J."/>
            <person name="Xu J."/>
            <person name="St-Pierre B."/>
            <person name="Chen S."/>
            <person name="Sun C."/>
        </authorList>
    </citation>
    <scope>NUCLEOTIDE SEQUENCE [LARGE SCALE GENOMIC DNA]</scope>
</reference>
<sequence length="101" mass="11775">MICKKRYETQSKKNENGSSTHLECENELFLRWQVDKIVTNSRVETFCDGWNWTSEWTRTSNLTVFSCLTHRAKSLVYRVLIRLSDTQVEDINHGDSADSAD</sequence>
<dbReference type="Proteomes" id="UP001060085">
    <property type="component" value="Linkage Group LG01"/>
</dbReference>
<evidence type="ECO:0000313" key="1">
    <source>
        <dbReference type="EMBL" id="KAI5684355.1"/>
    </source>
</evidence>
<dbReference type="EMBL" id="CM044701">
    <property type="protein sequence ID" value="KAI5684355.1"/>
    <property type="molecule type" value="Genomic_DNA"/>
</dbReference>
<accession>A0ACC0CHG4</accession>
<gene>
    <name evidence="1" type="ORF">M9H77_05583</name>
</gene>
<evidence type="ECO:0000313" key="2">
    <source>
        <dbReference type="Proteomes" id="UP001060085"/>
    </source>
</evidence>